<name>A0ABD3P2J1_9STRA</name>
<feature type="compositionally biased region" description="Basic and acidic residues" evidence="9">
    <location>
        <begin position="131"/>
        <end position="140"/>
    </location>
</feature>
<dbReference type="EMBL" id="JALLPJ020000803">
    <property type="protein sequence ID" value="KAL3782510.1"/>
    <property type="molecule type" value="Genomic_DNA"/>
</dbReference>
<dbReference type="PANTHER" id="PTHR24006">
    <property type="entry name" value="UBIQUITIN CARBOXYL-TERMINAL HYDROLASE"/>
    <property type="match status" value="1"/>
</dbReference>
<evidence type="ECO:0000256" key="9">
    <source>
        <dbReference type="SAM" id="MobiDB-lite"/>
    </source>
</evidence>
<evidence type="ECO:0000256" key="5">
    <source>
        <dbReference type="ARBA" id="ARBA00022786"/>
    </source>
</evidence>
<feature type="domain" description="USP" evidence="10">
    <location>
        <begin position="47"/>
        <end position="492"/>
    </location>
</feature>
<evidence type="ECO:0000256" key="1">
    <source>
        <dbReference type="ARBA" id="ARBA00000707"/>
    </source>
</evidence>
<evidence type="ECO:0000313" key="11">
    <source>
        <dbReference type="EMBL" id="KAL3782510.1"/>
    </source>
</evidence>
<dbReference type="GO" id="GO:0006508">
    <property type="term" value="P:proteolysis"/>
    <property type="evidence" value="ECO:0007669"/>
    <property type="project" value="UniProtKB-KW"/>
</dbReference>
<evidence type="ECO:0000256" key="6">
    <source>
        <dbReference type="ARBA" id="ARBA00022801"/>
    </source>
</evidence>
<evidence type="ECO:0000256" key="4">
    <source>
        <dbReference type="ARBA" id="ARBA00022670"/>
    </source>
</evidence>
<dbReference type="EC" id="3.4.19.12" evidence="3"/>
<comment type="catalytic activity">
    <reaction evidence="1">
        <text>Thiol-dependent hydrolysis of ester, thioester, amide, peptide and isopeptide bonds formed by the C-terminal Gly of ubiquitin (a 76-residue protein attached to proteins as an intracellular targeting signal).</text>
        <dbReference type="EC" id="3.4.19.12"/>
    </reaction>
</comment>
<comment type="similarity">
    <text evidence="2">Belongs to the peptidase C19 family.</text>
</comment>
<dbReference type="AlphaFoldDB" id="A0ABD3P2J1"/>
<keyword evidence="8" id="KW-0175">Coiled coil</keyword>
<evidence type="ECO:0000259" key="10">
    <source>
        <dbReference type="PROSITE" id="PS50235"/>
    </source>
</evidence>
<evidence type="ECO:0000256" key="8">
    <source>
        <dbReference type="SAM" id="Coils"/>
    </source>
</evidence>
<dbReference type="InterPro" id="IPR001394">
    <property type="entry name" value="Peptidase_C19_UCH"/>
</dbReference>
<comment type="caution">
    <text evidence="11">The sequence shown here is derived from an EMBL/GenBank/DDBJ whole genome shotgun (WGS) entry which is preliminary data.</text>
</comment>
<keyword evidence="5" id="KW-0833">Ubl conjugation pathway</keyword>
<keyword evidence="4" id="KW-0645">Protease</keyword>
<gene>
    <name evidence="11" type="ORF">ACHAWO_005285</name>
</gene>
<dbReference type="InterPro" id="IPR018200">
    <property type="entry name" value="USP_CS"/>
</dbReference>
<feature type="compositionally biased region" description="Pro residues" evidence="9">
    <location>
        <begin position="1"/>
        <end position="16"/>
    </location>
</feature>
<sequence>MPPFQQPSPSPPPPPEDPAKEAPALSEDKPKNPMNLTLPPPPREVANGLSNLGNTCYINASIQALAHAPELCMALDIESHIKDCPIAARNESRRHKRFLHRQTSSCSSSCSDSSSEGKKSPSSKKKKKKRPVEERVLPFDPNLKGDTHDEFCTLCEVERLLGRAHSRPELGLTLEQAGPVVPETFTSGFMAHVAPWFRRGVQEDSHEFLRLLIDAMQNSCKAARLGDGAKESASKRARSSSKDSSDQEDDTEYPFRLFRGTVESNVTCSACRAVSCKIDPIEDIGLDILPIKKAAPPASSSRGSSFRGSNSRSTSPNNVYTPLAAISEALERFTSKETLDSGYKCEKCGKVGNASKTSKLASIPPILTLHLKRFRYGSITSEGRPRNARGNTLEVGPSGSAKIEGHVAFKTILDIKPYLTQELQETTFRKAFCRLFAVVVHNGKNSHSGHYVAYVQSLTTKDWWKMDDAKVTRVNQSEVMNCEAYMLFYRVVDHPVSKSLSEIAGRRAAEEKKVREEMERVIREAEARAREEEEKAKAETSAAAVTVEATAEPKIEDHEVSLGKRKRPDLASGEEWAKCLTSLPPSYYPLFQQIQDYISENVNFGPQFFTYIQQECNRMSSKLEGKKIKTLLGNGPGGVYPPEDVQDGAEDIRDGILDVLHMISILHKKDAKGGFLLPKPVEEPETVPAAMPSPLTVEQELIIPEPGDAFEGYDGAL</sequence>
<reference evidence="11 12" key="1">
    <citation type="submission" date="2024-10" db="EMBL/GenBank/DDBJ databases">
        <title>Updated reference genomes for cyclostephanoid diatoms.</title>
        <authorList>
            <person name="Roberts W.R."/>
            <person name="Alverson A.J."/>
        </authorList>
    </citation>
    <scope>NUCLEOTIDE SEQUENCE [LARGE SCALE GENOMIC DNA]</scope>
    <source>
        <strain evidence="11 12">AJA010-31</strain>
    </source>
</reference>
<evidence type="ECO:0000256" key="3">
    <source>
        <dbReference type="ARBA" id="ARBA00012759"/>
    </source>
</evidence>
<protein>
    <recommendedName>
        <fullName evidence="3">ubiquitinyl hydrolase 1</fullName>
        <ecNumber evidence="3">3.4.19.12</ecNumber>
    </recommendedName>
</protein>
<dbReference type="PROSITE" id="PS50235">
    <property type="entry name" value="USP_3"/>
    <property type="match status" value="1"/>
</dbReference>
<keyword evidence="7" id="KW-0788">Thiol protease</keyword>
<feature type="compositionally biased region" description="Basic residues" evidence="9">
    <location>
        <begin position="121"/>
        <end position="130"/>
    </location>
</feature>
<accession>A0ABD3P2J1</accession>
<dbReference type="Proteomes" id="UP001530400">
    <property type="component" value="Unassembled WGS sequence"/>
</dbReference>
<feature type="region of interest" description="Disordered" evidence="9">
    <location>
        <begin position="294"/>
        <end position="319"/>
    </location>
</feature>
<evidence type="ECO:0000256" key="2">
    <source>
        <dbReference type="ARBA" id="ARBA00009085"/>
    </source>
</evidence>
<feature type="region of interest" description="Disordered" evidence="9">
    <location>
        <begin position="224"/>
        <end position="251"/>
    </location>
</feature>
<dbReference type="PROSITE" id="PS00972">
    <property type="entry name" value="USP_1"/>
    <property type="match status" value="1"/>
</dbReference>
<dbReference type="InterPro" id="IPR038765">
    <property type="entry name" value="Papain-like_cys_pep_sf"/>
</dbReference>
<dbReference type="Gene3D" id="3.90.70.10">
    <property type="entry name" value="Cysteine proteinases"/>
    <property type="match status" value="1"/>
</dbReference>
<feature type="region of interest" description="Disordered" evidence="9">
    <location>
        <begin position="1"/>
        <end position="46"/>
    </location>
</feature>
<feature type="compositionally biased region" description="Low complexity" evidence="9">
    <location>
        <begin position="104"/>
        <end position="114"/>
    </location>
</feature>
<dbReference type="Pfam" id="PF00443">
    <property type="entry name" value="UCH"/>
    <property type="match status" value="1"/>
</dbReference>
<feature type="region of interest" description="Disordered" evidence="9">
    <location>
        <begin position="95"/>
        <end position="140"/>
    </location>
</feature>
<dbReference type="InterPro" id="IPR028889">
    <property type="entry name" value="USP"/>
</dbReference>
<evidence type="ECO:0000313" key="12">
    <source>
        <dbReference type="Proteomes" id="UP001530400"/>
    </source>
</evidence>
<dbReference type="PANTHER" id="PTHR24006:SF758">
    <property type="entry name" value="UBIQUITIN CARBOXYL-TERMINAL HYDROLASE 36"/>
    <property type="match status" value="1"/>
</dbReference>
<dbReference type="GO" id="GO:0004843">
    <property type="term" value="F:cysteine-type deubiquitinase activity"/>
    <property type="evidence" value="ECO:0007669"/>
    <property type="project" value="UniProtKB-EC"/>
</dbReference>
<feature type="coiled-coil region" evidence="8">
    <location>
        <begin position="508"/>
        <end position="542"/>
    </location>
</feature>
<keyword evidence="12" id="KW-1185">Reference proteome</keyword>
<proteinExistence type="inferred from homology"/>
<feature type="compositionally biased region" description="Basic and acidic residues" evidence="9">
    <location>
        <begin position="227"/>
        <end position="245"/>
    </location>
</feature>
<evidence type="ECO:0000256" key="7">
    <source>
        <dbReference type="ARBA" id="ARBA00022807"/>
    </source>
</evidence>
<keyword evidence="6" id="KW-0378">Hydrolase</keyword>
<dbReference type="SUPFAM" id="SSF54001">
    <property type="entry name" value="Cysteine proteinases"/>
    <property type="match status" value="1"/>
</dbReference>
<feature type="compositionally biased region" description="Low complexity" evidence="9">
    <location>
        <begin position="294"/>
        <end position="316"/>
    </location>
</feature>
<organism evidence="11 12">
    <name type="scientific">Cyclotella atomus</name>
    <dbReference type="NCBI Taxonomy" id="382360"/>
    <lineage>
        <taxon>Eukaryota</taxon>
        <taxon>Sar</taxon>
        <taxon>Stramenopiles</taxon>
        <taxon>Ochrophyta</taxon>
        <taxon>Bacillariophyta</taxon>
        <taxon>Coscinodiscophyceae</taxon>
        <taxon>Thalassiosirophycidae</taxon>
        <taxon>Stephanodiscales</taxon>
        <taxon>Stephanodiscaceae</taxon>
        <taxon>Cyclotella</taxon>
    </lineage>
</organism>
<dbReference type="InterPro" id="IPR050164">
    <property type="entry name" value="Peptidase_C19"/>
</dbReference>